<gene>
    <name evidence="1" type="ORF">I314_02687</name>
</gene>
<organism evidence="1 2">
    <name type="scientific">Cryptococcus bacillisporus CA1873</name>
    <dbReference type="NCBI Taxonomy" id="1296111"/>
    <lineage>
        <taxon>Eukaryota</taxon>
        <taxon>Fungi</taxon>
        <taxon>Dikarya</taxon>
        <taxon>Basidiomycota</taxon>
        <taxon>Agaricomycotina</taxon>
        <taxon>Tremellomycetes</taxon>
        <taxon>Tremellales</taxon>
        <taxon>Cryptococcaceae</taxon>
        <taxon>Cryptococcus</taxon>
        <taxon>Cryptococcus gattii species complex</taxon>
    </lineage>
</organism>
<proteinExistence type="predicted"/>
<dbReference type="EMBL" id="KN848894">
    <property type="protein sequence ID" value="KIR63906.1"/>
    <property type="molecule type" value="Genomic_DNA"/>
</dbReference>
<sequence length="56" mass="6487">MVRIQHCISCPQHHPYPHCCRCLDCHCCRPHHRPRPCSPATFIHRGPPAPILLRSL</sequence>
<name>A0ABR5BC70_CRYGA</name>
<accession>A0ABR5BC70</accession>
<reference evidence="1 2" key="1">
    <citation type="submission" date="2015-01" db="EMBL/GenBank/DDBJ databases">
        <title>The Genome Sequence of Cryptococcus gattii CA1873.</title>
        <authorList>
            <consortium name="The Broad Institute Genomics Platform"/>
            <person name="Cuomo C."/>
            <person name="Litvintseva A."/>
            <person name="Chen Y."/>
            <person name="Heitman J."/>
            <person name="Sun S."/>
            <person name="Springer D."/>
            <person name="Dromer F."/>
            <person name="Young S."/>
            <person name="Zeng Q."/>
            <person name="Gargeya S."/>
            <person name="Abouelleil A."/>
            <person name="Alvarado L."/>
            <person name="Chapman S.B."/>
            <person name="Gainer-Dewar J."/>
            <person name="Goldberg J."/>
            <person name="Griggs A."/>
            <person name="Gujja S."/>
            <person name="Hansen M."/>
            <person name="Howarth C."/>
            <person name="Imamovic A."/>
            <person name="Larimer J."/>
            <person name="Murphy C."/>
            <person name="Naylor J."/>
            <person name="Pearson M."/>
            <person name="Priest M."/>
            <person name="Roberts A."/>
            <person name="Saif S."/>
            <person name="Shea T."/>
            <person name="Sykes S."/>
            <person name="Wortman J."/>
            <person name="Nusbaum C."/>
            <person name="Birren B."/>
        </authorList>
    </citation>
    <scope>NUCLEOTIDE SEQUENCE [LARGE SCALE GENOMIC DNA]</scope>
    <source>
        <strain evidence="1 2">CA1873</strain>
    </source>
</reference>
<evidence type="ECO:0000313" key="1">
    <source>
        <dbReference type="EMBL" id="KIR63906.1"/>
    </source>
</evidence>
<evidence type="ECO:0000313" key="2">
    <source>
        <dbReference type="Proteomes" id="UP000053800"/>
    </source>
</evidence>
<protein>
    <recommendedName>
        <fullName evidence="3">Copper-fist domain-containing protein</fullName>
    </recommendedName>
</protein>
<keyword evidence="2" id="KW-1185">Reference proteome</keyword>
<evidence type="ECO:0008006" key="3">
    <source>
        <dbReference type="Google" id="ProtNLM"/>
    </source>
</evidence>
<dbReference type="Proteomes" id="UP000053800">
    <property type="component" value="Unassembled WGS sequence"/>
</dbReference>